<keyword evidence="3" id="KW-1185">Reference proteome</keyword>
<feature type="transmembrane region" description="Helical" evidence="1">
    <location>
        <begin position="26"/>
        <end position="44"/>
    </location>
</feature>
<sequence length="130" mass="14901">MSVLIEQFKQSFKYTGRLSVSDFRRWSAWLLLIFILTYIAHLYAVHVLDNYGGSSINAVTGVFVFYATLLLVYVFLMFAIMSALIRRHHDMGRNGWFSVLWFVPYIGVGYWIYLLCAKGTQGPNAYGPPA</sequence>
<comment type="caution">
    <text evidence="2">The sequence shown here is derived from an EMBL/GenBank/DDBJ whole genome shotgun (WGS) entry which is preliminary data.</text>
</comment>
<keyword evidence="1" id="KW-0812">Transmembrane</keyword>
<dbReference type="AlphaFoldDB" id="A0A401X0K8"/>
<reference evidence="2 3" key="1">
    <citation type="submission" date="2016-06" db="EMBL/GenBank/DDBJ databases">
        <title>Acetobacter pasteurianus NBRC 3278 whole genome sequencing project.</title>
        <authorList>
            <person name="Matsutani M."/>
            <person name="Shiwa Y."/>
            <person name="Okamoto-Kainuma A."/>
            <person name="Ishikawa M."/>
            <person name="Koizumi Y."/>
            <person name="Yoshikawa H."/>
            <person name="Yakushi T."/>
            <person name="Matsushita K."/>
        </authorList>
    </citation>
    <scope>NUCLEOTIDE SEQUENCE [LARGE SCALE GENOMIC DNA]</scope>
    <source>
        <strain evidence="2 3">NBRC 3278</strain>
    </source>
</reference>
<dbReference type="RefSeq" id="WP_012812501.1">
    <property type="nucleotide sequence ID" value="NZ_BDEV01000013.1"/>
</dbReference>
<evidence type="ECO:0000313" key="2">
    <source>
        <dbReference type="EMBL" id="GCD61360.1"/>
    </source>
</evidence>
<feature type="transmembrane region" description="Helical" evidence="1">
    <location>
        <begin position="96"/>
        <end position="114"/>
    </location>
</feature>
<dbReference type="Pfam" id="PF05656">
    <property type="entry name" value="DUF805"/>
    <property type="match status" value="1"/>
</dbReference>
<dbReference type="Proteomes" id="UP000287385">
    <property type="component" value="Unassembled WGS sequence"/>
</dbReference>
<evidence type="ECO:0000256" key="1">
    <source>
        <dbReference type="SAM" id="Phobius"/>
    </source>
</evidence>
<dbReference type="PANTHER" id="PTHR34980">
    <property type="entry name" value="INNER MEMBRANE PROTEIN-RELATED-RELATED"/>
    <property type="match status" value="1"/>
</dbReference>
<dbReference type="EMBL" id="BDEV01000013">
    <property type="protein sequence ID" value="GCD61360.1"/>
    <property type="molecule type" value="Genomic_DNA"/>
</dbReference>
<accession>A0A401X0K8</accession>
<organism evidence="2 3">
    <name type="scientific">Acetobacter pasteurianus NBRC 3278</name>
    <dbReference type="NCBI Taxonomy" id="1226660"/>
    <lineage>
        <taxon>Bacteria</taxon>
        <taxon>Pseudomonadati</taxon>
        <taxon>Pseudomonadota</taxon>
        <taxon>Alphaproteobacteria</taxon>
        <taxon>Acetobacterales</taxon>
        <taxon>Acetobacteraceae</taxon>
        <taxon>Acetobacter</taxon>
    </lineage>
</organism>
<keyword evidence="1" id="KW-0472">Membrane</keyword>
<protein>
    <recommendedName>
        <fullName evidence="4">DUF805 domain-containing protein</fullName>
    </recommendedName>
</protein>
<evidence type="ECO:0000313" key="3">
    <source>
        <dbReference type="Proteomes" id="UP000287385"/>
    </source>
</evidence>
<dbReference type="GO" id="GO:0005886">
    <property type="term" value="C:plasma membrane"/>
    <property type="evidence" value="ECO:0007669"/>
    <property type="project" value="TreeGrafter"/>
</dbReference>
<feature type="transmembrane region" description="Helical" evidence="1">
    <location>
        <begin position="64"/>
        <end position="84"/>
    </location>
</feature>
<name>A0A401X0K8_ACEPA</name>
<evidence type="ECO:0008006" key="4">
    <source>
        <dbReference type="Google" id="ProtNLM"/>
    </source>
</evidence>
<dbReference type="InterPro" id="IPR008523">
    <property type="entry name" value="DUF805"/>
</dbReference>
<proteinExistence type="predicted"/>
<gene>
    <name evidence="2" type="ORF">NBRC3278_0453</name>
</gene>
<keyword evidence="1" id="KW-1133">Transmembrane helix</keyword>